<keyword evidence="6" id="KW-0227">DNA damage</keyword>
<feature type="domain" description="Proteasome activator Blm10 middle HEAT repeats region" evidence="10">
    <location>
        <begin position="358"/>
        <end position="871"/>
    </location>
</feature>
<dbReference type="GO" id="GO:0005829">
    <property type="term" value="C:cytosol"/>
    <property type="evidence" value="ECO:0007669"/>
    <property type="project" value="TreeGrafter"/>
</dbReference>
<dbReference type="Proteomes" id="UP000037751">
    <property type="component" value="Unassembled WGS sequence"/>
</dbReference>
<accession>A0A0M9VN07</accession>
<dbReference type="Pfam" id="PF16507">
    <property type="entry name" value="HEAT_PSME4_mid"/>
    <property type="match status" value="1"/>
</dbReference>
<keyword evidence="13" id="KW-1185">Reference proteome</keyword>
<dbReference type="InterPro" id="IPR055455">
    <property type="entry name" value="HEAT_PSME4"/>
</dbReference>
<dbReference type="GO" id="GO:0010499">
    <property type="term" value="P:proteasomal ubiquitin-independent protein catabolic process"/>
    <property type="evidence" value="ECO:0007669"/>
    <property type="project" value="TreeGrafter"/>
</dbReference>
<evidence type="ECO:0000256" key="2">
    <source>
        <dbReference type="ARBA" id="ARBA00004496"/>
    </source>
</evidence>
<dbReference type="InterPro" id="IPR016024">
    <property type="entry name" value="ARM-type_fold"/>
</dbReference>
<evidence type="ECO:0000259" key="10">
    <source>
        <dbReference type="Pfam" id="PF16507"/>
    </source>
</evidence>
<dbReference type="InterPro" id="IPR035309">
    <property type="entry name" value="PSME4"/>
</dbReference>
<keyword evidence="7" id="KW-0234">DNA repair</keyword>
<dbReference type="InterPro" id="IPR011989">
    <property type="entry name" value="ARM-like"/>
</dbReference>
<evidence type="ECO:0000256" key="1">
    <source>
        <dbReference type="ARBA" id="ARBA00004324"/>
    </source>
</evidence>
<evidence type="ECO:0000256" key="4">
    <source>
        <dbReference type="ARBA" id="ARBA00022490"/>
    </source>
</evidence>
<dbReference type="Pfam" id="PF23096">
    <property type="entry name" value="HEAT_PSME4"/>
    <property type="match status" value="1"/>
</dbReference>
<dbReference type="GeneID" id="28726919"/>
<name>A0A0M9VN07_9BASI</name>
<keyword evidence="8" id="KW-0539">Nucleus</keyword>
<comment type="caution">
    <text evidence="12">The sequence shown here is derived from an EMBL/GenBank/DDBJ whole genome shotgun (WGS) entry which is preliminary data.</text>
</comment>
<organism evidence="12 13">
    <name type="scientific">Malassezia pachydermatis</name>
    <dbReference type="NCBI Taxonomy" id="77020"/>
    <lineage>
        <taxon>Eukaryota</taxon>
        <taxon>Fungi</taxon>
        <taxon>Dikarya</taxon>
        <taxon>Basidiomycota</taxon>
        <taxon>Ustilaginomycotina</taxon>
        <taxon>Malasseziomycetes</taxon>
        <taxon>Malasseziales</taxon>
        <taxon>Malasseziaceae</taxon>
        <taxon>Malassezia</taxon>
    </lineage>
</organism>
<feature type="domain" description="Proteasome activator complex subunit 4-like HEAT repeat-like" evidence="11">
    <location>
        <begin position="1363"/>
        <end position="1480"/>
    </location>
</feature>
<dbReference type="PANTHER" id="PTHR32170:SF3">
    <property type="entry name" value="PROTEASOME ACTIVATOR COMPLEX SUBUNIT 4"/>
    <property type="match status" value="1"/>
</dbReference>
<keyword evidence="5" id="KW-0677">Repeat</keyword>
<dbReference type="EMBL" id="LGAV01000008">
    <property type="protein sequence ID" value="KOS12843.1"/>
    <property type="molecule type" value="Genomic_DNA"/>
</dbReference>
<evidence type="ECO:0000256" key="3">
    <source>
        <dbReference type="ARBA" id="ARBA00005739"/>
    </source>
</evidence>
<dbReference type="OrthoDB" id="17907at2759"/>
<dbReference type="InterPro" id="IPR021843">
    <property type="entry name" value="PSME4_C"/>
</dbReference>
<protein>
    <submittedName>
        <fullName evidence="12">Arm repeat-containing protein</fullName>
    </submittedName>
</protein>
<evidence type="ECO:0000313" key="13">
    <source>
        <dbReference type="Proteomes" id="UP000037751"/>
    </source>
</evidence>
<dbReference type="VEuPathDB" id="FungiDB:Malapachy_0527"/>
<comment type="similarity">
    <text evidence="3">Belongs to the BLM10 family.</text>
</comment>
<gene>
    <name evidence="12" type="ORF">Malapachy_0527</name>
</gene>
<dbReference type="SUPFAM" id="SSF48371">
    <property type="entry name" value="ARM repeat"/>
    <property type="match status" value="2"/>
</dbReference>
<dbReference type="GO" id="GO:0016504">
    <property type="term" value="F:peptidase activator activity"/>
    <property type="evidence" value="ECO:0007669"/>
    <property type="project" value="InterPro"/>
</dbReference>
<dbReference type="GO" id="GO:0070628">
    <property type="term" value="F:proteasome binding"/>
    <property type="evidence" value="ECO:0007669"/>
    <property type="project" value="InterPro"/>
</dbReference>
<evidence type="ECO:0000256" key="8">
    <source>
        <dbReference type="ARBA" id="ARBA00023242"/>
    </source>
</evidence>
<dbReference type="RefSeq" id="XP_017990475.1">
    <property type="nucleotide sequence ID" value="XM_018135044.1"/>
</dbReference>
<dbReference type="PANTHER" id="PTHR32170">
    <property type="entry name" value="PROTEASOME ACTIVATOR COMPLEX SUBUNIT 4"/>
    <property type="match status" value="1"/>
</dbReference>
<comment type="subcellular location">
    <subcellularLocation>
        <location evidence="2">Cytoplasm</location>
    </subcellularLocation>
    <subcellularLocation>
        <location evidence="1">Nucleus speckle</location>
    </subcellularLocation>
</comment>
<evidence type="ECO:0000256" key="5">
    <source>
        <dbReference type="ARBA" id="ARBA00022737"/>
    </source>
</evidence>
<dbReference type="InterPro" id="IPR032430">
    <property type="entry name" value="Blm10_mid"/>
</dbReference>
<evidence type="ECO:0000313" key="12">
    <source>
        <dbReference type="EMBL" id="KOS12843.1"/>
    </source>
</evidence>
<proteinExistence type="inferred from homology"/>
<dbReference type="STRING" id="77020.A0A0M9VN07"/>
<feature type="domain" description="Proteasome activator complex subunit 4 C-terminal" evidence="9">
    <location>
        <begin position="1778"/>
        <end position="1863"/>
    </location>
</feature>
<reference evidence="12 13" key="1">
    <citation type="submission" date="2015-07" db="EMBL/GenBank/DDBJ databases">
        <title>Draft Genome Sequence of Malassezia furfur CBS1878 and Malassezia pachydermatis CBS1879.</title>
        <authorList>
            <person name="Triana S."/>
            <person name="Ohm R."/>
            <person name="Gonzalez A."/>
            <person name="DeCock H."/>
            <person name="Restrepo S."/>
            <person name="Celis A."/>
        </authorList>
    </citation>
    <scope>NUCLEOTIDE SEQUENCE [LARGE SCALE GENOMIC DNA]</scope>
    <source>
        <strain evidence="12 13">CBS 1879</strain>
    </source>
</reference>
<dbReference type="GO" id="GO:0016607">
    <property type="term" value="C:nuclear speck"/>
    <property type="evidence" value="ECO:0007669"/>
    <property type="project" value="UniProtKB-SubCell"/>
</dbReference>
<sequence length="1864" mass="207479">MDLDLLSDDPIDDIDVKNAGEELYVIPSDNVPLIARHLPYQCQTQAEFEQLLTHGVDQVCGCIQSEDWGASLLQWCHYVQDLLSLKYPLTRSYRARVAHLFYELAVMPKLDTYLTDLAATICMRLLKPKKLINIEDLELPWRSLYDVLVGEVYHKQRKIGSSTVSGVLLDLAECAQRFFPASEAAAMLEAMLPHMDGNDLNSVIATQALLVHFLPLTEPTAWMPTLFRLWETFKSSLFDDQMLDLLARLAELHTTEPQTTPLWSETGIFTDAQFSLIMTKCLRSAGLPVGASKSANATLMAQSSSVRTGADASASHKTLRMKKPSDRLYSFAMILVYSMAKDGNESTWVGGSKALTQLAKFVQATETYFHPSNWGLWQVQLANFVQHLTWEFARRCQYEAKEECRTPADRRLTSSIRVEFVRTLRTVCLLSMFSKDPLTSLATQSSLKRMAFLEPSLILPAVLQRSFTSLEALETTQRTTAVIATLAATSQPLVSMQVYPAGAKHLAPLLHLCLPGIDLNDPMKTMSTCMLILSISVSICIVDGTSGAGAETPDETPTVVDEDTVSTLGAEDYAARLATAELDAWSTEFVRRVLMLFTALPEEGKSGKIGEKNEEMVLNMLIATCDVFCSALGEDAFARCWDIVWEYVRTTTAANGVKVIGSLVGCFARADAAQVLKYVVPYCCERIESELAHGASSVRTTSTSIPRAQDTALHWHINVLSSAVMFAGAALLPYKDVLVRTLARLVEACYTERGYMLTAKLVQRVLTTLLNVYVAEQRFVNPAEWASHTRQAHPHRLFGRLYRCDEVDMAWHTPSSAEVDMALDVLTHVVEPALSLLDARLEQVEATRAWHNDVCRTLLCVRYALAGQGALAEEARRKDGHVRVQQDGGDVPASQVVRPVPVDTGHALASSDPRYARVMAFRERVGATLARAAHVIPHLSADHVDAMKQLVRLLRTYLVPHSVLTEELQGLLKSVSFFRTIGRRWAKQQRFPRILWLRRAMLYHATRQRWHYAYAGRTDRDDALLRELVGLCMSHYVAVRRLAQTTLESVCSTYEGTRLSCIPALVDAMSPTASDEQVKGALYVVAAKSFQRTTARHPSCLRPIVMALAGLQARTRPSIQKLVRGVWHDLIGKLEDPTWHVAYATTGSLTQAVQRAQMAALSIESNRPAWLTLVDETHATLHKELLALLASPRTHWAFALLSLRTIRALLRRDRPCDTRLVTLLAQLAISDNLDLRHHAQQTLVRCLYLIKLRTFSEGMALYLEQASPPYKHRGPVGDPEARMQAYATPRTMATPLHDKSVEGWLVWPPTTPYYVSMETMPTWEAASQASLDALSAMVGTASWWEVWARHASQEMERDYLAADVTVFVKSLVQVLGPPLWTCIEPCLQALVAQRDRHPHRAAAELVGGVLRGSKHWPLAAQDAVTASLQTWLPRTMVECTLDSQPAWQMCMEYVCSQRDPRRYFALLTSLWTQAREALAATSLSPGQQAHTQQLLASAVHALQGKAMAWGTDSLADVYLTHFAHDYQEVRKAVGDGLVELELAHARPAFASVDALLQHSQAQAGSLLAHDPAMQARCAKLRSQLSAWRAERMPSVHGTSTYDRAASTMALWICLSLDDHRLGPMSTYVLDLMPALFDAFQLRDHEELSATASDVLIQIASHTFGEAHVAQLLETLLHVLETSTSWHSRADALPLLQIVYFQNLFFWTDASRQRVLNVLVALLRDPHVEVRDMAATTLSGVVRCSQRAHIVPLSRTFAAMAMTPLPKRGTPGFDEALSHVHAGVLGATALVAAFPYDVPDWMPSLVLDTIAPHTDSPVPVSTTVRRCAAEFRRTHQDTWAEDQVHFGDRVQEVHDFTLGRSDYFV</sequence>
<dbReference type="Gene3D" id="1.25.10.10">
    <property type="entry name" value="Leucine-rich Repeat Variant"/>
    <property type="match status" value="1"/>
</dbReference>
<dbReference type="GO" id="GO:0006281">
    <property type="term" value="P:DNA repair"/>
    <property type="evidence" value="ECO:0007669"/>
    <property type="project" value="UniProtKB-KW"/>
</dbReference>
<evidence type="ECO:0000259" key="11">
    <source>
        <dbReference type="Pfam" id="PF23096"/>
    </source>
</evidence>
<evidence type="ECO:0000256" key="6">
    <source>
        <dbReference type="ARBA" id="ARBA00022763"/>
    </source>
</evidence>
<evidence type="ECO:0000256" key="7">
    <source>
        <dbReference type="ARBA" id="ARBA00023204"/>
    </source>
</evidence>
<dbReference type="Pfam" id="PF11919">
    <property type="entry name" value="PSME4_C"/>
    <property type="match status" value="1"/>
</dbReference>
<keyword evidence="4" id="KW-0963">Cytoplasm</keyword>
<evidence type="ECO:0000259" key="9">
    <source>
        <dbReference type="Pfam" id="PF11919"/>
    </source>
</evidence>